<evidence type="ECO:0000313" key="3">
    <source>
        <dbReference type="Proteomes" id="UP000527616"/>
    </source>
</evidence>
<dbReference type="AlphaFoldDB" id="A0A7Z0D6E2"/>
<dbReference type="SUPFAM" id="SSF53474">
    <property type="entry name" value="alpha/beta-Hydrolases"/>
    <property type="match status" value="1"/>
</dbReference>
<organism evidence="2 3">
    <name type="scientific">Naumannella cuiyingiana</name>
    <dbReference type="NCBI Taxonomy" id="1347891"/>
    <lineage>
        <taxon>Bacteria</taxon>
        <taxon>Bacillati</taxon>
        <taxon>Actinomycetota</taxon>
        <taxon>Actinomycetes</taxon>
        <taxon>Propionibacteriales</taxon>
        <taxon>Propionibacteriaceae</taxon>
        <taxon>Naumannella</taxon>
    </lineage>
</organism>
<dbReference type="Gene3D" id="3.40.50.1820">
    <property type="entry name" value="alpha/beta hydrolase"/>
    <property type="match status" value="1"/>
</dbReference>
<dbReference type="RefSeq" id="WP_179443777.1">
    <property type="nucleotide sequence ID" value="NZ_JACBZS010000001.1"/>
</dbReference>
<dbReference type="Proteomes" id="UP000527616">
    <property type="component" value="Unassembled WGS sequence"/>
</dbReference>
<evidence type="ECO:0000313" key="2">
    <source>
        <dbReference type="EMBL" id="NYI69745.1"/>
    </source>
</evidence>
<proteinExistence type="predicted"/>
<dbReference type="Pfam" id="PF20408">
    <property type="entry name" value="Abhydrolase_11"/>
    <property type="match status" value="1"/>
</dbReference>
<name>A0A7Z0D6E2_9ACTN</name>
<comment type="caution">
    <text evidence="2">The sequence shown here is derived from an EMBL/GenBank/DDBJ whole genome shotgun (WGS) entry which is preliminary data.</text>
</comment>
<dbReference type="EMBL" id="JACBZS010000001">
    <property type="protein sequence ID" value="NYI69745.1"/>
    <property type="molecule type" value="Genomic_DNA"/>
</dbReference>
<keyword evidence="3" id="KW-1185">Reference proteome</keyword>
<dbReference type="InterPro" id="IPR029058">
    <property type="entry name" value="AB_hydrolase_fold"/>
</dbReference>
<evidence type="ECO:0000259" key="1">
    <source>
        <dbReference type="Pfam" id="PF20408"/>
    </source>
</evidence>
<dbReference type="InterPro" id="IPR046879">
    <property type="entry name" value="KANL3/Tex30_Abhydrolase"/>
</dbReference>
<accession>A0A7Z0D6E2</accession>
<feature type="domain" description="KANL3/Tex30 alpha/beta hydrolase-like" evidence="1">
    <location>
        <begin position="25"/>
        <end position="195"/>
    </location>
</feature>
<dbReference type="PANTHER" id="PTHR13136:SF11">
    <property type="entry name" value="TESTIS-EXPRESSED PROTEIN 30"/>
    <property type="match status" value="1"/>
</dbReference>
<dbReference type="PANTHER" id="PTHR13136">
    <property type="entry name" value="TESTIS DEVELOPMENT PROTEIN PRTD"/>
    <property type="match status" value="1"/>
</dbReference>
<dbReference type="InterPro" id="IPR026555">
    <property type="entry name" value="NSL3/Tex30"/>
</dbReference>
<protein>
    <recommendedName>
        <fullName evidence="1">KANL3/Tex30 alpha/beta hydrolase-like domain-containing protein</fullName>
    </recommendedName>
</protein>
<reference evidence="2 3" key="1">
    <citation type="submission" date="2020-07" db="EMBL/GenBank/DDBJ databases">
        <title>Sequencing the genomes of 1000 actinobacteria strains.</title>
        <authorList>
            <person name="Klenk H.-P."/>
        </authorList>
    </citation>
    <scope>NUCLEOTIDE SEQUENCE [LARGE SCALE GENOMIC DNA]</scope>
    <source>
        <strain evidence="2 3">DSM 103164</strain>
    </source>
</reference>
<gene>
    <name evidence="2" type="ORF">GGQ54_000305</name>
</gene>
<sequence length="212" mass="21329">MKGILVETPLGPGRLHLSGDPAGTWFLLGHGAGGGIDALDLALLADRLPGDGVGVARYEQPWRLAGRKVAPAPARLDEGWLPAVAALRAAVAPARLITGGRSAGARVACRTAPATGADAVLCCAFPLHPPGRPDRSRLPELLGAGVPVAVVQGTRDTFGTADELAAATGEDGGVAVFCAPDADHGMKTPARADPVPARNAVLAAARSLIAGE</sequence>